<dbReference type="PANTHER" id="PTHR11078">
    <property type="entry name" value="N UTILIZATION SUBSTANCE PROTEIN B-RELATED"/>
    <property type="match status" value="1"/>
</dbReference>
<comment type="function">
    <text evidence="6">Involved in transcription antitermination. Required for transcription of ribosomal RNA (rRNA) genes. Binds specifically to the boxA antiterminator sequence of the ribosomal RNA (rrn) operons.</text>
</comment>
<dbReference type="RefSeq" id="WP_033116654.1">
    <property type="nucleotide sequence ID" value="NZ_CALICV010000150.1"/>
</dbReference>
<reference evidence="9" key="2">
    <citation type="submission" date="2015-04" db="EMBL/GenBank/DDBJ databases">
        <title>A butyrogenic pathway from the amino acid lysine in a human gut commensal.</title>
        <authorList>
            <person name="de Vos W.M."/>
            <person name="Bui N.T.P."/>
            <person name="Plugge C.M."/>
            <person name="Ritari J."/>
        </authorList>
    </citation>
    <scope>NUCLEOTIDE SEQUENCE [LARGE SCALE GENOMIC DNA]</scope>
    <source>
        <strain evidence="9">AF211</strain>
    </source>
</reference>
<dbReference type="InterPro" id="IPR006027">
    <property type="entry name" value="NusB_RsmB_TIM44"/>
</dbReference>
<dbReference type="Pfam" id="PF01029">
    <property type="entry name" value="NusB"/>
    <property type="match status" value="1"/>
</dbReference>
<evidence type="ECO:0000256" key="3">
    <source>
        <dbReference type="ARBA" id="ARBA00022884"/>
    </source>
</evidence>
<evidence type="ECO:0000313" key="9">
    <source>
        <dbReference type="Proteomes" id="UP000064844"/>
    </source>
</evidence>
<evidence type="ECO:0000313" key="8">
    <source>
        <dbReference type="EMBL" id="ALP94088.1"/>
    </source>
</evidence>
<keyword evidence="3 6" id="KW-0694">RNA-binding</keyword>
<keyword evidence="2 6" id="KW-0889">Transcription antitermination</keyword>
<dbReference type="EMBL" id="CP011307">
    <property type="protein sequence ID" value="ALP94088.1"/>
    <property type="molecule type" value="Genomic_DNA"/>
</dbReference>
<gene>
    <name evidence="6" type="primary">nusB</name>
    <name evidence="8" type="ORF">IB211_01697c</name>
</gene>
<proteinExistence type="inferred from homology"/>
<dbReference type="HAMAP" id="MF_00073">
    <property type="entry name" value="NusB"/>
    <property type="match status" value="1"/>
</dbReference>
<dbReference type="SUPFAM" id="SSF48013">
    <property type="entry name" value="NusB-like"/>
    <property type="match status" value="1"/>
</dbReference>
<evidence type="ECO:0000256" key="6">
    <source>
        <dbReference type="HAMAP-Rule" id="MF_00073"/>
    </source>
</evidence>
<evidence type="ECO:0000256" key="1">
    <source>
        <dbReference type="ARBA" id="ARBA00005952"/>
    </source>
</evidence>
<organism evidence="8 9">
    <name type="scientific">Intestinimonas butyriciproducens</name>
    <dbReference type="NCBI Taxonomy" id="1297617"/>
    <lineage>
        <taxon>Bacteria</taxon>
        <taxon>Bacillati</taxon>
        <taxon>Bacillota</taxon>
        <taxon>Clostridia</taxon>
        <taxon>Eubacteriales</taxon>
        <taxon>Intestinimonas</taxon>
    </lineage>
</organism>
<reference evidence="8 9" key="1">
    <citation type="journal article" date="2015" name="Nat. Commun.">
        <title>Production of butyrate from lysine and the Amadori product fructoselysine by a human gut commensal.</title>
        <authorList>
            <person name="Bui T.P."/>
            <person name="Ritari J."/>
            <person name="Boeren S."/>
            <person name="de Waard P."/>
            <person name="Plugge C.M."/>
            <person name="de Vos W.M."/>
        </authorList>
    </citation>
    <scope>NUCLEOTIDE SEQUENCE [LARGE SCALE GENOMIC DNA]</scope>
    <source>
        <strain evidence="8 9">AF211</strain>
    </source>
</reference>
<comment type="similarity">
    <text evidence="1 6">Belongs to the NusB family.</text>
</comment>
<keyword evidence="5 6" id="KW-0804">Transcription</keyword>
<dbReference type="PANTHER" id="PTHR11078:SF3">
    <property type="entry name" value="ANTITERMINATION NUSB DOMAIN-CONTAINING PROTEIN"/>
    <property type="match status" value="1"/>
</dbReference>
<keyword evidence="4 6" id="KW-0805">Transcription regulation</keyword>
<evidence type="ECO:0000256" key="4">
    <source>
        <dbReference type="ARBA" id="ARBA00023015"/>
    </source>
</evidence>
<dbReference type="GO" id="GO:0003723">
    <property type="term" value="F:RNA binding"/>
    <property type="evidence" value="ECO:0007669"/>
    <property type="project" value="UniProtKB-UniRule"/>
</dbReference>
<dbReference type="GO" id="GO:0006353">
    <property type="term" value="P:DNA-templated transcription termination"/>
    <property type="evidence" value="ECO:0007669"/>
    <property type="project" value="UniProtKB-UniRule"/>
</dbReference>
<dbReference type="AlphaFoldDB" id="A0A0S2W3X7"/>
<evidence type="ECO:0000256" key="2">
    <source>
        <dbReference type="ARBA" id="ARBA00022814"/>
    </source>
</evidence>
<dbReference type="GO" id="GO:0031564">
    <property type="term" value="P:transcription antitermination"/>
    <property type="evidence" value="ECO:0007669"/>
    <property type="project" value="UniProtKB-KW"/>
</dbReference>
<feature type="domain" description="NusB/RsmB/TIM44" evidence="7">
    <location>
        <begin position="5"/>
        <end position="144"/>
    </location>
</feature>
<evidence type="ECO:0000259" key="7">
    <source>
        <dbReference type="Pfam" id="PF01029"/>
    </source>
</evidence>
<dbReference type="InterPro" id="IPR011605">
    <property type="entry name" value="NusB_fam"/>
</dbReference>
<name>A0A0S2W3X7_9FIRM</name>
<accession>A0A0S2W3X7</accession>
<dbReference type="KEGG" id="ibu:IB211_01697c"/>
<dbReference type="Gene3D" id="1.10.940.10">
    <property type="entry name" value="NusB-like"/>
    <property type="match status" value="1"/>
</dbReference>
<dbReference type="InterPro" id="IPR035926">
    <property type="entry name" value="NusB-like_sf"/>
</dbReference>
<keyword evidence="9" id="KW-1185">Reference proteome</keyword>
<dbReference type="PATRIC" id="fig|1297617.4.peg.1741"/>
<protein>
    <recommendedName>
        <fullName evidence="6">Transcription antitermination protein NusB</fullName>
    </recommendedName>
    <alternativeName>
        <fullName evidence="6">Antitermination factor NusB</fullName>
    </alternativeName>
</protein>
<dbReference type="eggNOG" id="COG0781">
    <property type="taxonomic scope" value="Bacteria"/>
</dbReference>
<dbReference type="Proteomes" id="UP000064844">
    <property type="component" value="Chromosome"/>
</dbReference>
<sequence length="166" mass="18431">MTRSNAREIAVHLSFALGFSDQTAEELLEDSLSRENFAQLKDEEPLYGEYPNEKQRQYITALVKGVYDHGAELDGYISKYAIGWSFSRISRMTAAVMRVAMYEILYMPDIPAAAAINEAVELARRYDAPEAASFANGILGAFVRGELPPERADAVDTQAEDKKDGV</sequence>
<dbReference type="NCBIfam" id="TIGR01951">
    <property type="entry name" value="nusB"/>
    <property type="match status" value="1"/>
</dbReference>
<evidence type="ECO:0000256" key="5">
    <source>
        <dbReference type="ARBA" id="ARBA00023163"/>
    </source>
</evidence>
<dbReference type="STRING" id="1297617.IB211_01697c"/>
<dbReference type="GO" id="GO:0005829">
    <property type="term" value="C:cytosol"/>
    <property type="evidence" value="ECO:0007669"/>
    <property type="project" value="TreeGrafter"/>
</dbReference>